<evidence type="ECO:0000313" key="1">
    <source>
        <dbReference type="EMBL" id="AIQ58235.1"/>
    </source>
</evidence>
<proteinExistence type="predicted"/>
<evidence type="ECO:0000313" key="2">
    <source>
        <dbReference type="Proteomes" id="UP000029518"/>
    </source>
</evidence>
<keyword evidence="2" id="KW-1185">Reference proteome</keyword>
<dbReference type="Proteomes" id="UP000029518">
    <property type="component" value="Chromosome"/>
</dbReference>
<organism evidence="1 2">
    <name type="scientific">Paenibacillus borealis</name>
    <dbReference type="NCBI Taxonomy" id="160799"/>
    <lineage>
        <taxon>Bacteria</taxon>
        <taxon>Bacillati</taxon>
        <taxon>Bacillota</taxon>
        <taxon>Bacilli</taxon>
        <taxon>Bacillales</taxon>
        <taxon>Paenibacillaceae</taxon>
        <taxon>Paenibacillus</taxon>
    </lineage>
</organism>
<dbReference type="AlphaFoldDB" id="A0A089LDQ5"/>
<dbReference type="KEGG" id="pbd:PBOR_15820"/>
<sequence length="62" mass="6857">MVKTKRGRVLWTLPSHGRGTCPVCGTTRIKLLYTKVKSDGEVLKVCKRCDKAPQAKVDAVTK</sequence>
<accession>A0A089LDQ5</accession>
<dbReference type="EMBL" id="CP009285">
    <property type="protein sequence ID" value="AIQ58235.1"/>
    <property type="molecule type" value="Genomic_DNA"/>
</dbReference>
<protein>
    <submittedName>
        <fullName evidence="1">Uncharacterized protein</fullName>
    </submittedName>
</protein>
<dbReference type="RefSeq" id="WP_042212961.1">
    <property type="nucleotide sequence ID" value="NZ_CP009285.1"/>
</dbReference>
<reference evidence="1" key="1">
    <citation type="submission" date="2014-08" db="EMBL/GenBank/DDBJ databases">
        <title>Comparative genomics of the Paenibacillus odorifer group.</title>
        <authorList>
            <person name="den Bakker H.C."/>
            <person name="Tsai Y.-C.Y.-C."/>
            <person name="Martin N."/>
            <person name="Korlach J."/>
            <person name="Wiedmann M."/>
        </authorList>
    </citation>
    <scope>NUCLEOTIDE SEQUENCE [LARGE SCALE GENOMIC DNA]</scope>
    <source>
        <strain evidence="1">DSM 13188</strain>
    </source>
</reference>
<dbReference type="HOGENOM" id="CLU_194677_0_0_9"/>
<gene>
    <name evidence="1" type="ORF">PBOR_15820</name>
</gene>
<dbReference type="OrthoDB" id="2928696at2"/>
<name>A0A089LDQ5_PAEBO</name>